<reference evidence="1 2" key="1">
    <citation type="submission" date="2021-03" db="EMBL/GenBank/DDBJ databases">
        <title>Genomic Encyclopedia of Type Strains, Phase IV (KMG-IV): sequencing the most valuable type-strain genomes for metagenomic binning, comparative biology and taxonomic classification.</title>
        <authorList>
            <person name="Goeker M."/>
        </authorList>
    </citation>
    <scope>NUCLEOTIDE SEQUENCE [LARGE SCALE GENOMIC DNA]</scope>
    <source>
        <strain evidence="1 2">DSM 6139</strain>
    </source>
</reference>
<evidence type="ECO:0000313" key="2">
    <source>
        <dbReference type="Proteomes" id="UP001519271"/>
    </source>
</evidence>
<dbReference type="RefSeq" id="WP_209459684.1">
    <property type="nucleotide sequence ID" value="NZ_JAGGKC010000015.1"/>
</dbReference>
<protein>
    <recommendedName>
        <fullName evidence="3">DUF3867 domain-containing protein</fullName>
    </recommendedName>
</protein>
<dbReference type="Pfam" id="PF12983">
    <property type="entry name" value="DUF3867"/>
    <property type="match status" value="1"/>
</dbReference>
<sequence>MSDIIDFNELKNKVREKDIDDFENYIMSLYGQMGTGSMNFAQINKAIQEYMKEHGISQEKFMDLQMKLMERYGVTPEDVEKQYNIPGGNYERYRKSLGFTEKYKDRIKNYSGFNYEIKNDRNDLTIFLNDNIVLISSKKKVDLNDNELNEFLVSYKKLSKDEKLTVKISENVIEYEY</sequence>
<organism evidence="1 2">
    <name type="scientific">Youngiibacter multivorans</name>
    <dbReference type="NCBI Taxonomy" id="937251"/>
    <lineage>
        <taxon>Bacteria</taxon>
        <taxon>Bacillati</taxon>
        <taxon>Bacillota</taxon>
        <taxon>Clostridia</taxon>
        <taxon>Eubacteriales</taxon>
        <taxon>Clostridiaceae</taxon>
        <taxon>Youngiibacter</taxon>
    </lineage>
</organism>
<dbReference type="InterPro" id="IPR024218">
    <property type="entry name" value="DUF3867"/>
</dbReference>
<accession>A0ABS4G4M5</accession>
<name>A0ABS4G4M5_9CLOT</name>
<evidence type="ECO:0000313" key="1">
    <source>
        <dbReference type="EMBL" id="MBP1919489.1"/>
    </source>
</evidence>
<comment type="caution">
    <text evidence="1">The sequence shown here is derived from an EMBL/GenBank/DDBJ whole genome shotgun (WGS) entry which is preliminary data.</text>
</comment>
<dbReference type="Proteomes" id="UP001519271">
    <property type="component" value="Unassembled WGS sequence"/>
</dbReference>
<evidence type="ECO:0008006" key="3">
    <source>
        <dbReference type="Google" id="ProtNLM"/>
    </source>
</evidence>
<dbReference type="EMBL" id="JAGGKC010000015">
    <property type="protein sequence ID" value="MBP1919489.1"/>
    <property type="molecule type" value="Genomic_DNA"/>
</dbReference>
<keyword evidence="2" id="KW-1185">Reference proteome</keyword>
<gene>
    <name evidence="1" type="ORF">J2Z34_001978</name>
</gene>
<proteinExistence type="predicted"/>